<evidence type="ECO:0000313" key="2">
    <source>
        <dbReference type="EMBL" id="KAB1657250.1"/>
    </source>
</evidence>
<evidence type="ECO:0000313" key="3">
    <source>
        <dbReference type="Proteomes" id="UP000467240"/>
    </source>
</evidence>
<dbReference type="Proteomes" id="UP000467240">
    <property type="component" value="Unassembled WGS sequence"/>
</dbReference>
<reference evidence="2 3" key="1">
    <citation type="submission" date="2019-09" db="EMBL/GenBank/DDBJ databases">
        <title>Phylogeny of genus Pseudoclavibacter and closely related genus.</title>
        <authorList>
            <person name="Li Y."/>
        </authorList>
    </citation>
    <scope>NUCLEOTIDE SEQUENCE [LARGE SCALE GENOMIC DNA]</scope>
    <source>
        <strain evidence="2 3">DSM 23821</strain>
    </source>
</reference>
<proteinExistence type="predicted"/>
<dbReference type="AlphaFoldDB" id="A0A7J5BSF8"/>
<keyword evidence="3" id="KW-1185">Reference proteome</keyword>
<comment type="caution">
    <text evidence="2">The sequence shown here is derived from an EMBL/GenBank/DDBJ whole genome shotgun (WGS) entry which is preliminary data.</text>
</comment>
<dbReference type="SUPFAM" id="SSF51735">
    <property type="entry name" value="NAD(P)-binding Rossmann-fold domains"/>
    <property type="match status" value="1"/>
</dbReference>
<name>A0A7J5BSF8_9MICO</name>
<dbReference type="PANTHER" id="PTHR15020">
    <property type="entry name" value="FLAVIN REDUCTASE-RELATED"/>
    <property type="match status" value="1"/>
</dbReference>
<gene>
    <name evidence="2" type="ORF">F8O01_08365</name>
</gene>
<dbReference type="PANTHER" id="PTHR15020:SF50">
    <property type="entry name" value="UPF0659 PROTEIN YMR090W"/>
    <property type="match status" value="1"/>
</dbReference>
<organism evidence="2 3">
    <name type="scientific">Pseudoclavibacter chungangensis</name>
    <dbReference type="NCBI Taxonomy" id="587635"/>
    <lineage>
        <taxon>Bacteria</taxon>
        <taxon>Bacillati</taxon>
        <taxon>Actinomycetota</taxon>
        <taxon>Actinomycetes</taxon>
        <taxon>Micrococcales</taxon>
        <taxon>Microbacteriaceae</taxon>
        <taxon>Pseudoclavibacter</taxon>
    </lineage>
</organism>
<dbReference type="Gene3D" id="3.40.50.720">
    <property type="entry name" value="NAD(P)-binding Rossmann-like Domain"/>
    <property type="match status" value="1"/>
</dbReference>
<dbReference type="EMBL" id="WBJZ01000009">
    <property type="protein sequence ID" value="KAB1657250.1"/>
    <property type="molecule type" value="Genomic_DNA"/>
</dbReference>
<feature type="domain" description="NAD(P)-binding" evidence="1">
    <location>
        <begin position="38"/>
        <end position="226"/>
    </location>
</feature>
<dbReference type="InterPro" id="IPR016040">
    <property type="entry name" value="NAD(P)-bd_dom"/>
</dbReference>
<evidence type="ECO:0000259" key="1">
    <source>
        <dbReference type="Pfam" id="PF13460"/>
    </source>
</evidence>
<dbReference type="OrthoDB" id="3763081at2"/>
<protein>
    <submittedName>
        <fullName evidence="2">SDR family oxidoreductase</fullName>
    </submittedName>
</protein>
<dbReference type="InterPro" id="IPR036291">
    <property type="entry name" value="NAD(P)-bd_dom_sf"/>
</dbReference>
<accession>A0A7J5BSF8</accession>
<sequence>MGTIGAPERTRPRAPETARYRCDGPHGRSGRVNVLVIGANGATGSRIVRRALDAGHDVTAMVRRADAVTDPRATRVVADPLVARELAEHARECDAVISALGVRSLGAATLARRSAEALVAAHELGTPSRTIIVSALGVGESADIVSPFARLLYRTAMRNVFADKAAAEVLVRASSLDWTLVYPGTLRNRPLRAYTATDLDALSNVPGMPVSTRDSVADFVVRAAADGGWSRRTVVLRDE</sequence>
<dbReference type="Pfam" id="PF13460">
    <property type="entry name" value="NAD_binding_10"/>
    <property type="match status" value="1"/>
</dbReference>